<dbReference type="PROSITE" id="PS50174">
    <property type="entry name" value="G_PATCH"/>
    <property type="match status" value="1"/>
</dbReference>
<organism evidence="4 5">
    <name type="scientific">Coccomyxa subellipsoidea</name>
    <dbReference type="NCBI Taxonomy" id="248742"/>
    <lineage>
        <taxon>Eukaryota</taxon>
        <taxon>Viridiplantae</taxon>
        <taxon>Chlorophyta</taxon>
        <taxon>core chlorophytes</taxon>
        <taxon>Trebouxiophyceae</taxon>
        <taxon>Trebouxiophyceae incertae sedis</taxon>
        <taxon>Coccomyxaceae</taxon>
        <taxon>Coccomyxa</taxon>
    </lineage>
</organism>
<feature type="domain" description="SURP motif" evidence="2">
    <location>
        <begin position="396"/>
        <end position="440"/>
    </location>
</feature>
<accession>A0ABR2YFH4</accession>
<dbReference type="SMART" id="SM00648">
    <property type="entry name" value="SWAP"/>
    <property type="match status" value="1"/>
</dbReference>
<feature type="region of interest" description="Disordered" evidence="1">
    <location>
        <begin position="661"/>
        <end position="912"/>
    </location>
</feature>
<reference evidence="4 5" key="1">
    <citation type="journal article" date="2024" name="Nat. Commun.">
        <title>Phylogenomics reveals the evolutionary origins of lichenization in chlorophyte algae.</title>
        <authorList>
            <person name="Puginier C."/>
            <person name="Libourel C."/>
            <person name="Otte J."/>
            <person name="Skaloud P."/>
            <person name="Haon M."/>
            <person name="Grisel S."/>
            <person name="Petersen M."/>
            <person name="Berrin J.G."/>
            <person name="Delaux P.M."/>
            <person name="Dal Grande F."/>
            <person name="Keller J."/>
        </authorList>
    </citation>
    <scope>NUCLEOTIDE SEQUENCE [LARGE SCALE GENOMIC DNA]</scope>
    <source>
        <strain evidence="4 5">SAG 216-7</strain>
    </source>
</reference>
<dbReference type="PROSITE" id="PS50128">
    <property type="entry name" value="SURP"/>
    <property type="match status" value="1"/>
</dbReference>
<feature type="compositionally biased region" description="Basic and acidic residues" evidence="1">
    <location>
        <begin position="861"/>
        <end position="877"/>
    </location>
</feature>
<dbReference type="InterPro" id="IPR011666">
    <property type="entry name" value="DUF1604"/>
</dbReference>
<evidence type="ECO:0000259" key="3">
    <source>
        <dbReference type="PROSITE" id="PS50174"/>
    </source>
</evidence>
<protein>
    <recommendedName>
        <fullName evidence="6">G-patch domain-containing protein</fullName>
    </recommendedName>
</protein>
<feature type="compositionally biased region" description="Low complexity" evidence="1">
    <location>
        <begin position="839"/>
        <end position="860"/>
    </location>
</feature>
<evidence type="ECO:0000256" key="1">
    <source>
        <dbReference type="SAM" id="MobiDB-lite"/>
    </source>
</evidence>
<dbReference type="Gene3D" id="1.10.10.790">
    <property type="entry name" value="Surp module"/>
    <property type="match status" value="1"/>
</dbReference>
<feature type="compositionally biased region" description="Basic and acidic residues" evidence="1">
    <location>
        <begin position="22"/>
        <end position="35"/>
    </location>
</feature>
<feature type="compositionally biased region" description="Low complexity" evidence="1">
    <location>
        <begin position="878"/>
        <end position="891"/>
    </location>
</feature>
<comment type="caution">
    <text evidence="4">The sequence shown here is derived from an EMBL/GenBank/DDBJ whole genome shotgun (WGS) entry which is preliminary data.</text>
</comment>
<dbReference type="Pfam" id="PF01585">
    <property type="entry name" value="G-patch"/>
    <property type="match status" value="1"/>
</dbReference>
<evidence type="ECO:0000313" key="5">
    <source>
        <dbReference type="Proteomes" id="UP001491310"/>
    </source>
</evidence>
<gene>
    <name evidence="4" type="ORF">WJX75_004712</name>
</gene>
<dbReference type="PANTHER" id="PTHR13384:SF19">
    <property type="entry name" value="G PATCH DOMAIN-CONTAINING PROTEIN 1"/>
    <property type="match status" value="1"/>
</dbReference>
<dbReference type="SUPFAM" id="SSF109905">
    <property type="entry name" value="Surp module (SWAP domain)"/>
    <property type="match status" value="1"/>
</dbReference>
<dbReference type="Pfam" id="PF07713">
    <property type="entry name" value="DUF1604"/>
    <property type="match status" value="1"/>
</dbReference>
<keyword evidence="5" id="KW-1185">Reference proteome</keyword>
<dbReference type="EMBL" id="JALJOT010000013">
    <property type="protein sequence ID" value="KAK9904108.1"/>
    <property type="molecule type" value="Genomic_DNA"/>
</dbReference>
<evidence type="ECO:0000259" key="2">
    <source>
        <dbReference type="PROSITE" id="PS50128"/>
    </source>
</evidence>
<feature type="compositionally biased region" description="Pro residues" evidence="1">
    <location>
        <begin position="724"/>
        <end position="737"/>
    </location>
</feature>
<dbReference type="InterPro" id="IPR000467">
    <property type="entry name" value="G_patch_dom"/>
</dbReference>
<proteinExistence type="predicted"/>
<dbReference type="InterPro" id="IPR000061">
    <property type="entry name" value="Surp"/>
</dbReference>
<evidence type="ECO:0000313" key="4">
    <source>
        <dbReference type="EMBL" id="KAK9904108.1"/>
    </source>
</evidence>
<feature type="region of interest" description="Disordered" evidence="1">
    <location>
        <begin position="233"/>
        <end position="313"/>
    </location>
</feature>
<dbReference type="InterPro" id="IPR035967">
    <property type="entry name" value="SWAP/Surp_sf"/>
</dbReference>
<feature type="compositionally biased region" description="Acidic residues" evidence="1">
    <location>
        <begin position="762"/>
        <end position="772"/>
    </location>
</feature>
<sequence length="912" mass="95127">MASDDEDDYIFFGTPIQEEEESRAGQRRKDVKDPALTKQLPLHKQEVTDAEGRRRFHGAFTGGYSAGYYNTVGSAEGWAPSTFKSSREDRGSARSQKVEDFLDEDELEDMRKSGLQVRAEYDTFGSTAAEHARRAANAEASTKDRGHLTFVPDAIITPVADSMGIRLLQSMGWRQGKGVGPAAAPDKPQKAGRRWGPEAGVGPENTPIYALAPKTDQHGLGFDPFKGAEEFRNAKRQRPGEQDREAGQAEKKRQRGVAFGSGTGEETDTFGYMDDYVSHDGPPRGGDFNFEIASDEEDNDPLSRGGKLDPNFMLPGKATPLSILAAGQAPQKDIIPGFVRAAETLAPKLHPAPKIPASYQPHHDFPEDALPGSSGAEVERPAREVPPPADPELRKTIEAMAPFVARNGPAFEAVAVKANAKSQKFSFIVGGAGAEYYRWRVQVAKAEARSAGASIAQRRAPLSADDRGALLGEAQLVAAAAAASSAPASADPHAAGLNISAIADSDRRRLQETLASSFASATEQDMGFGGRPVGLHQPPPGQAVSAAAPAASSAAAAFLDSIGGRFASGGTFQPEAAAGLQAGVSVSDATAEQAAPKRPRRSVHEWRPEPLLCKRFNVPDPFKGRAAAPASEVPRFMSDRLALPDTAAAAGAALDAAGRPPAAVLQLPGPPPIPPQGLPAQQLPGPPPLAPPSGDSRALADAFLDSLGAEDNGAPRSAGSSLALPPPPGLLPPPPGLPADEPGRAPAPFVEKPIDLFKAIFEADDSSDEEKDIPEPKLDAAETASQPEGHKEDELTAARQAALAARAAQGASQTGTGVAAASLPNSEVTAQPEKGAQGGAAPAQNGGLAEALERAQLLASEKVRERLRAEQEQESRGASHAAAAGVSVDAAKLPGQLGDGSNRDESDLDGSE</sequence>
<feature type="compositionally biased region" description="Low complexity" evidence="1">
    <location>
        <begin position="714"/>
        <end position="723"/>
    </location>
</feature>
<dbReference type="PANTHER" id="PTHR13384">
    <property type="entry name" value="G PATCH DOMAIN-CONTAINING PROTEIN 1"/>
    <property type="match status" value="1"/>
</dbReference>
<name>A0ABR2YFH4_9CHLO</name>
<feature type="compositionally biased region" description="Basic and acidic residues" evidence="1">
    <location>
        <begin position="233"/>
        <end position="251"/>
    </location>
</feature>
<feature type="domain" description="G-patch" evidence="3">
    <location>
        <begin position="160"/>
        <end position="180"/>
    </location>
</feature>
<dbReference type="Pfam" id="PF01805">
    <property type="entry name" value="Surp"/>
    <property type="match status" value="1"/>
</dbReference>
<dbReference type="Proteomes" id="UP001491310">
    <property type="component" value="Unassembled WGS sequence"/>
</dbReference>
<feature type="region of interest" description="Disordered" evidence="1">
    <location>
        <begin position="176"/>
        <end position="202"/>
    </location>
</feature>
<evidence type="ECO:0008006" key="6">
    <source>
        <dbReference type="Google" id="ProtNLM"/>
    </source>
</evidence>
<feature type="region of interest" description="Disordered" evidence="1">
    <location>
        <begin position="352"/>
        <end position="390"/>
    </location>
</feature>
<feature type="compositionally biased region" description="Pro residues" evidence="1">
    <location>
        <begin position="668"/>
        <end position="677"/>
    </location>
</feature>
<feature type="compositionally biased region" description="Low complexity" evidence="1">
    <location>
        <begin position="797"/>
        <end position="822"/>
    </location>
</feature>
<feature type="region of interest" description="Disordered" evidence="1">
    <location>
        <begin position="1"/>
        <end position="50"/>
    </location>
</feature>